<dbReference type="AlphaFoldDB" id="A0A2M7ARQ7"/>
<evidence type="ECO:0000256" key="9">
    <source>
        <dbReference type="ARBA" id="ARBA00023146"/>
    </source>
</evidence>
<feature type="domain" description="B5" evidence="10">
    <location>
        <begin position="278"/>
        <end position="350"/>
    </location>
</feature>
<dbReference type="SMART" id="SM00873">
    <property type="entry name" value="B3_4"/>
    <property type="match status" value="1"/>
</dbReference>
<dbReference type="Pfam" id="PF03483">
    <property type="entry name" value="B3_4"/>
    <property type="match status" value="1"/>
</dbReference>
<protein>
    <recommendedName>
        <fullName evidence="2">phenylalanine--tRNA ligase</fullName>
        <ecNumber evidence="2">6.1.1.20</ecNumber>
    </recommendedName>
</protein>
<comment type="caution">
    <text evidence="11">The sequence shown here is derived from an EMBL/GenBank/DDBJ whole genome shotgun (WGS) entry which is preliminary data.</text>
</comment>
<gene>
    <name evidence="11" type="ORF">COS78_03190</name>
</gene>
<evidence type="ECO:0000256" key="8">
    <source>
        <dbReference type="ARBA" id="ARBA00022917"/>
    </source>
</evidence>
<dbReference type="EC" id="6.1.1.20" evidence="2"/>
<proteinExistence type="predicted"/>
<keyword evidence="4" id="KW-0479">Metal-binding</keyword>
<dbReference type="PANTHER" id="PTHR10947:SF0">
    <property type="entry name" value="PHENYLALANINE--TRNA LIGASE BETA SUBUNIT"/>
    <property type="match status" value="1"/>
</dbReference>
<dbReference type="Pfam" id="PF17759">
    <property type="entry name" value="tRNA_synthFbeta"/>
    <property type="match status" value="1"/>
</dbReference>
<dbReference type="Proteomes" id="UP000231407">
    <property type="component" value="Unassembled WGS sequence"/>
</dbReference>
<dbReference type="InterPro" id="IPR005147">
    <property type="entry name" value="tRNA_synthase_B5-dom"/>
</dbReference>
<comment type="cofactor">
    <cofactor evidence="1">
        <name>Mg(2+)</name>
        <dbReference type="ChEBI" id="CHEBI:18420"/>
    </cofactor>
</comment>
<dbReference type="InterPro" id="IPR005146">
    <property type="entry name" value="B3/B4_tRNA-bd"/>
</dbReference>
<dbReference type="EMBL" id="PEWA01000043">
    <property type="protein sequence ID" value="PIU73280.1"/>
    <property type="molecule type" value="Genomic_DNA"/>
</dbReference>
<dbReference type="GO" id="GO:0003723">
    <property type="term" value="F:RNA binding"/>
    <property type="evidence" value="ECO:0007669"/>
    <property type="project" value="InterPro"/>
</dbReference>
<dbReference type="InterPro" id="IPR045060">
    <property type="entry name" value="Phe-tRNA-ligase_IIc_bsu"/>
</dbReference>
<dbReference type="SUPFAM" id="SSF56037">
    <property type="entry name" value="PheT/TilS domain"/>
    <property type="match status" value="1"/>
</dbReference>
<dbReference type="Gene3D" id="3.30.930.10">
    <property type="entry name" value="Bira Bifunctional Protein, Domain 2"/>
    <property type="match status" value="1"/>
</dbReference>
<evidence type="ECO:0000313" key="12">
    <source>
        <dbReference type="Proteomes" id="UP000231407"/>
    </source>
</evidence>
<accession>A0A2M7ARQ7</accession>
<dbReference type="PANTHER" id="PTHR10947">
    <property type="entry name" value="PHENYLALANYL-TRNA SYNTHETASE BETA CHAIN AND LEUCINE-RICH REPEAT-CONTAINING PROTEIN 47"/>
    <property type="match status" value="1"/>
</dbReference>
<dbReference type="SMART" id="SM00874">
    <property type="entry name" value="B5"/>
    <property type="match status" value="1"/>
</dbReference>
<keyword evidence="3" id="KW-0436">Ligase</keyword>
<dbReference type="InterPro" id="IPR045864">
    <property type="entry name" value="aa-tRNA-synth_II/BPL/LPL"/>
</dbReference>
<evidence type="ECO:0000256" key="6">
    <source>
        <dbReference type="ARBA" id="ARBA00022840"/>
    </source>
</evidence>
<dbReference type="InterPro" id="IPR020825">
    <property type="entry name" value="Phe-tRNA_synthase-like_B3/B4"/>
</dbReference>
<dbReference type="GO" id="GO:0004826">
    <property type="term" value="F:phenylalanine-tRNA ligase activity"/>
    <property type="evidence" value="ECO:0007669"/>
    <property type="project" value="UniProtKB-EC"/>
</dbReference>
<dbReference type="InterPro" id="IPR041616">
    <property type="entry name" value="PheRS_beta_core"/>
</dbReference>
<dbReference type="GO" id="GO:0005524">
    <property type="term" value="F:ATP binding"/>
    <property type="evidence" value="ECO:0007669"/>
    <property type="project" value="UniProtKB-KW"/>
</dbReference>
<evidence type="ECO:0000259" key="10">
    <source>
        <dbReference type="PROSITE" id="PS51483"/>
    </source>
</evidence>
<keyword evidence="7" id="KW-0460">Magnesium</keyword>
<dbReference type="GO" id="GO:0006432">
    <property type="term" value="P:phenylalanyl-tRNA aminoacylation"/>
    <property type="evidence" value="ECO:0007669"/>
    <property type="project" value="InterPro"/>
</dbReference>
<keyword evidence="5" id="KW-0547">Nucleotide-binding</keyword>
<evidence type="ECO:0000256" key="7">
    <source>
        <dbReference type="ARBA" id="ARBA00022842"/>
    </source>
</evidence>
<dbReference type="SUPFAM" id="SSF55681">
    <property type="entry name" value="Class II aaRS and biotin synthetases"/>
    <property type="match status" value="1"/>
</dbReference>
<keyword evidence="9" id="KW-0030">Aminoacyl-tRNA synthetase</keyword>
<dbReference type="Gene3D" id="3.30.56.10">
    <property type="match status" value="2"/>
</dbReference>
<organism evidence="11 12">
    <name type="scientific">Candidatus Shapirobacteria bacterium CG06_land_8_20_14_3_00_40_12</name>
    <dbReference type="NCBI Taxonomy" id="1974881"/>
    <lineage>
        <taxon>Bacteria</taxon>
        <taxon>Candidatus Shapironibacteriota</taxon>
    </lineage>
</organism>
<evidence type="ECO:0000256" key="1">
    <source>
        <dbReference type="ARBA" id="ARBA00001946"/>
    </source>
</evidence>
<evidence type="ECO:0000256" key="4">
    <source>
        <dbReference type="ARBA" id="ARBA00022723"/>
    </source>
</evidence>
<dbReference type="InterPro" id="IPR009061">
    <property type="entry name" value="DNA-bd_dom_put_sf"/>
</dbReference>
<evidence type="ECO:0000256" key="5">
    <source>
        <dbReference type="ARBA" id="ARBA00022741"/>
    </source>
</evidence>
<dbReference type="GO" id="GO:0009328">
    <property type="term" value="C:phenylalanine-tRNA ligase complex"/>
    <property type="evidence" value="ECO:0007669"/>
    <property type="project" value="TreeGrafter"/>
</dbReference>
<sequence length="588" mass="67105">MKIIYSHLKTWLPDLAIDAKKLRDDLTLIGHFSSGYEEIDSEIILDLEIRQNRADCLGYYGIARDLAVFYKINLVLPQINTINYSNTPVPITISSPDVHRIQATSISNIKNSLPPDWLIRFLKLHDINSINTLVDLTNFIMLEWGIPCHAFDTNKSTKLIWENNQRYSEFISLDGTKIKLQPQNLVISDGKEVLSLSFIGGQNSGINLDTTDSILEMAVYNRSRVRNDSRSLKTITEASIRLDKELDTETIPLAFSHLISLILKHCHAIVSGKLLDVYPVKIPPLPIAFDSQKPSLYAGIDIPQNDTLKRLGCTIKNNLITPPSLRKDLTIEEDLIEEILRFYGYNKIPTDQPVDPTPLPDITPPILYLIEKLKDDLVALGYDEVRSWPLVRHCEEPCDAAISTQNSINSDYPYLRQSIIQSLQNQYFQYEKYKLINQKFYEIGKIFSLENGQYIEKYALGMYNSDSEELSRDARSCVSTDKIKLDGSFAQIILDDLPKPDKYIPQIINNTAIELTSQIITLDANVSYDSPQDSTKLIEKYTSLIDPSILWSIEIADIYQNRYTFRVSYYNCDALTAKKVHLNTFNLN</sequence>
<dbReference type="Gene3D" id="3.50.40.10">
    <property type="entry name" value="Phenylalanyl-trna Synthetase, Chain B, domain 3"/>
    <property type="match status" value="1"/>
</dbReference>
<dbReference type="Pfam" id="PF03484">
    <property type="entry name" value="B5"/>
    <property type="match status" value="1"/>
</dbReference>
<dbReference type="GO" id="GO:0000287">
    <property type="term" value="F:magnesium ion binding"/>
    <property type="evidence" value="ECO:0007669"/>
    <property type="project" value="InterPro"/>
</dbReference>
<evidence type="ECO:0000313" key="11">
    <source>
        <dbReference type="EMBL" id="PIU73280.1"/>
    </source>
</evidence>
<evidence type="ECO:0000256" key="3">
    <source>
        <dbReference type="ARBA" id="ARBA00022598"/>
    </source>
</evidence>
<dbReference type="PROSITE" id="PS51483">
    <property type="entry name" value="B5"/>
    <property type="match status" value="1"/>
</dbReference>
<keyword evidence="8" id="KW-0648">Protein biosynthesis</keyword>
<reference evidence="12" key="1">
    <citation type="submission" date="2017-09" db="EMBL/GenBank/DDBJ databases">
        <title>Depth-based differentiation of microbial function through sediment-hosted aquifers and enrichment of novel symbionts in the deep terrestrial subsurface.</title>
        <authorList>
            <person name="Probst A.J."/>
            <person name="Ladd B."/>
            <person name="Jarett J.K."/>
            <person name="Geller-Mcgrath D.E."/>
            <person name="Sieber C.M.K."/>
            <person name="Emerson J.B."/>
            <person name="Anantharaman K."/>
            <person name="Thomas B.C."/>
            <person name="Malmstrom R."/>
            <person name="Stieglmeier M."/>
            <person name="Klingl A."/>
            <person name="Woyke T."/>
            <person name="Ryan C.M."/>
            <person name="Banfield J.F."/>
        </authorList>
    </citation>
    <scope>NUCLEOTIDE SEQUENCE [LARGE SCALE GENOMIC DNA]</scope>
</reference>
<dbReference type="SUPFAM" id="SSF46955">
    <property type="entry name" value="Putative DNA-binding domain"/>
    <property type="match status" value="2"/>
</dbReference>
<keyword evidence="6" id="KW-0067">ATP-binding</keyword>
<evidence type="ECO:0000256" key="2">
    <source>
        <dbReference type="ARBA" id="ARBA00012814"/>
    </source>
</evidence>
<name>A0A2M7ARQ7_9BACT</name>